<dbReference type="PANTHER" id="PTHR43685">
    <property type="entry name" value="GLYCOSYLTRANSFERASE"/>
    <property type="match status" value="1"/>
</dbReference>
<dbReference type="Gene3D" id="3.90.550.10">
    <property type="entry name" value="Spore Coat Polysaccharide Biosynthesis Protein SpsA, Chain A"/>
    <property type="match status" value="1"/>
</dbReference>
<evidence type="ECO:0000256" key="1">
    <source>
        <dbReference type="ARBA" id="ARBA00006739"/>
    </source>
</evidence>
<dbReference type="EMBL" id="JBHLZU010000033">
    <property type="protein sequence ID" value="MFB9909147.1"/>
    <property type="molecule type" value="Genomic_DNA"/>
</dbReference>
<evidence type="ECO:0000256" key="3">
    <source>
        <dbReference type="ARBA" id="ARBA00022679"/>
    </source>
</evidence>
<keyword evidence="3" id="KW-0808">Transferase</keyword>
<evidence type="ECO:0000313" key="5">
    <source>
        <dbReference type="EMBL" id="MFB9909147.1"/>
    </source>
</evidence>
<organism evidence="5 6">
    <name type="scientific">Allokutzneria oryzae</name>
    <dbReference type="NCBI Taxonomy" id="1378989"/>
    <lineage>
        <taxon>Bacteria</taxon>
        <taxon>Bacillati</taxon>
        <taxon>Actinomycetota</taxon>
        <taxon>Actinomycetes</taxon>
        <taxon>Pseudonocardiales</taxon>
        <taxon>Pseudonocardiaceae</taxon>
        <taxon>Allokutzneria</taxon>
    </lineage>
</organism>
<dbReference type="PANTHER" id="PTHR43685:SF5">
    <property type="entry name" value="GLYCOSYLTRANSFERASE EPSE-RELATED"/>
    <property type="match status" value="1"/>
</dbReference>
<dbReference type="InterPro" id="IPR001173">
    <property type="entry name" value="Glyco_trans_2-like"/>
</dbReference>
<evidence type="ECO:0000256" key="2">
    <source>
        <dbReference type="ARBA" id="ARBA00022676"/>
    </source>
</evidence>
<keyword evidence="2" id="KW-0328">Glycosyltransferase</keyword>
<evidence type="ECO:0000313" key="6">
    <source>
        <dbReference type="Proteomes" id="UP001589693"/>
    </source>
</evidence>
<dbReference type="Pfam" id="PF00535">
    <property type="entry name" value="Glycos_transf_2"/>
    <property type="match status" value="1"/>
</dbReference>
<reference evidence="5 6" key="1">
    <citation type="submission" date="2024-09" db="EMBL/GenBank/DDBJ databases">
        <authorList>
            <person name="Sun Q."/>
            <person name="Mori K."/>
        </authorList>
    </citation>
    <scope>NUCLEOTIDE SEQUENCE [LARGE SCALE GENOMIC DNA]</scope>
    <source>
        <strain evidence="5 6">TBRC 7907</strain>
    </source>
</reference>
<keyword evidence="6" id="KW-1185">Reference proteome</keyword>
<dbReference type="RefSeq" id="WP_377861639.1">
    <property type="nucleotide sequence ID" value="NZ_JBHLZU010000033.1"/>
</dbReference>
<protein>
    <submittedName>
        <fullName evidence="5">Glycosyltransferase family 2 protein</fullName>
    </submittedName>
</protein>
<comment type="caution">
    <text evidence="5">The sequence shown here is derived from an EMBL/GenBank/DDBJ whole genome shotgun (WGS) entry which is preliminary data.</text>
</comment>
<proteinExistence type="inferred from homology"/>
<accession>A0ABV6A7L3</accession>
<feature type="domain" description="Glycosyltransferase 2-like" evidence="4">
    <location>
        <begin position="64"/>
        <end position="179"/>
    </location>
</feature>
<dbReference type="InterPro" id="IPR029044">
    <property type="entry name" value="Nucleotide-diphossugar_trans"/>
</dbReference>
<evidence type="ECO:0000259" key="4">
    <source>
        <dbReference type="Pfam" id="PF00535"/>
    </source>
</evidence>
<comment type="similarity">
    <text evidence="1">Belongs to the glycosyltransferase 2 family.</text>
</comment>
<sequence>MSRDYGLLPPAAKKLLRRAVGRYVVGERWWAVKFSKERAGAFRAEQREVARLARLHTPTDALVTVVVPTYKRADGLREAVRSALAQTVTDIAVIVVDDGGGQVDGLPKDPRLTVLRLSRNHGSPGLARNVALRLSRSPFVAFLDDDNTWRPDHLETALPALESAGLVYTDLHRRRPDGSTVDVLGRDFDRREHADTAWVDVNAVVARRVPWLRFDPWARPRWVHPREDWEFVHRVSARSSVTHLPVVTVDYTVHAGSYFSDWSREALG</sequence>
<dbReference type="Proteomes" id="UP001589693">
    <property type="component" value="Unassembled WGS sequence"/>
</dbReference>
<name>A0ABV6A7L3_9PSEU</name>
<dbReference type="CDD" id="cd00761">
    <property type="entry name" value="Glyco_tranf_GTA_type"/>
    <property type="match status" value="1"/>
</dbReference>
<gene>
    <name evidence="5" type="ORF">ACFFQA_34860</name>
</gene>
<dbReference type="InterPro" id="IPR050834">
    <property type="entry name" value="Glycosyltransf_2"/>
</dbReference>
<dbReference type="SUPFAM" id="SSF53448">
    <property type="entry name" value="Nucleotide-diphospho-sugar transferases"/>
    <property type="match status" value="1"/>
</dbReference>